<comment type="similarity">
    <text evidence="2">Belongs to the urea transporter family.</text>
</comment>
<dbReference type="RefSeq" id="WP_197685400.1">
    <property type="nucleotide sequence ID" value="NZ_LT828648.1"/>
</dbReference>
<dbReference type="InterPro" id="IPR029020">
    <property type="entry name" value="Ammonium/urea_transptr"/>
</dbReference>
<evidence type="ECO:0000256" key="2">
    <source>
        <dbReference type="ARBA" id="ARBA00005914"/>
    </source>
</evidence>
<evidence type="ECO:0000256" key="5">
    <source>
        <dbReference type="ARBA" id="ARBA00022989"/>
    </source>
</evidence>
<evidence type="ECO:0000256" key="7">
    <source>
        <dbReference type="PIRSR" id="PIRSR016502-1"/>
    </source>
</evidence>
<dbReference type="PIRSF" id="PIRSF016502">
    <property type="entry name" value="Urea_transporter"/>
    <property type="match status" value="1"/>
</dbReference>
<dbReference type="AlphaFoldDB" id="A0A1W1I6T0"/>
<comment type="subcellular location">
    <subcellularLocation>
        <location evidence="1">Cell membrane</location>
        <topology evidence="1">Multi-pass membrane protein</topology>
    </subcellularLocation>
</comment>
<keyword evidence="6 8" id="KW-0472">Membrane</keyword>
<dbReference type="InterPro" id="IPR004937">
    <property type="entry name" value="Urea_transporter"/>
</dbReference>
<feature type="site" description="Important for channel permeability" evidence="7">
    <location>
        <position position="305"/>
    </location>
</feature>
<feature type="transmembrane region" description="Helical" evidence="8">
    <location>
        <begin position="145"/>
        <end position="168"/>
    </location>
</feature>
<keyword evidence="3" id="KW-1003">Cell membrane</keyword>
<feature type="transmembrane region" description="Helical" evidence="8">
    <location>
        <begin position="50"/>
        <end position="70"/>
    </location>
</feature>
<dbReference type="KEGG" id="nja:NSJP_2397"/>
<dbReference type="EMBL" id="LT828648">
    <property type="protein sequence ID" value="SLM48569.1"/>
    <property type="molecule type" value="Genomic_DNA"/>
</dbReference>
<dbReference type="Gene3D" id="1.10.3430.10">
    <property type="entry name" value="Ammonium transporter AmtB like domains"/>
    <property type="match status" value="1"/>
</dbReference>
<feature type="transmembrane region" description="Helical" evidence="8">
    <location>
        <begin position="188"/>
        <end position="214"/>
    </location>
</feature>
<gene>
    <name evidence="9" type="ORF">NSJP_2397</name>
</gene>
<dbReference type="GO" id="GO:0015204">
    <property type="term" value="F:urea transmembrane transporter activity"/>
    <property type="evidence" value="ECO:0007669"/>
    <property type="project" value="InterPro"/>
</dbReference>
<dbReference type="Proteomes" id="UP000192042">
    <property type="component" value="Chromosome I"/>
</dbReference>
<name>A0A1W1I6T0_9BACT</name>
<proteinExistence type="inferred from homology"/>
<evidence type="ECO:0000256" key="1">
    <source>
        <dbReference type="ARBA" id="ARBA00004651"/>
    </source>
</evidence>
<feature type="transmembrane region" description="Helical" evidence="8">
    <location>
        <begin position="111"/>
        <end position="133"/>
    </location>
</feature>
<evidence type="ECO:0000313" key="10">
    <source>
        <dbReference type="Proteomes" id="UP000192042"/>
    </source>
</evidence>
<dbReference type="Pfam" id="PF03253">
    <property type="entry name" value="UT"/>
    <property type="match status" value="1"/>
</dbReference>
<evidence type="ECO:0000313" key="9">
    <source>
        <dbReference type="EMBL" id="SLM48569.1"/>
    </source>
</evidence>
<accession>A0A1W1I6T0</accession>
<protein>
    <submittedName>
        <fullName evidence="9">Urea transporter</fullName>
    </submittedName>
</protein>
<keyword evidence="5 8" id="KW-1133">Transmembrane helix</keyword>
<feature type="transmembrane region" description="Helical" evidence="8">
    <location>
        <begin position="82"/>
        <end position="99"/>
    </location>
</feature>
<keyword evidence="10" id="KW-1185">Reference proteome</keyword>
<organism evidence="9 10">
    <name type="scientific">Nitrospira japonica</name>
    <dbReference type="NCBI Taxonomy" id="1325564"/>
    <lineage>
        <taxon>Bacteria</taxon>
        <taxon>Pseudomonadati</taxon>
        <taxon>Nitrospirota</taxon>
        <taxon>Nitrospiria</taxon>
        <taxon>Nitrospirales</taxon>
        <taxon>Nitrospiraceae</taxon>
        <taxon>Nitrospira</taxon>
    </lineage>
</organism>
<feature type="transmembrane region" description="Helical" evidence="8">
    <location>
        <begin position="221"/>
        <end position="240"/>
    </location>
</feature>
<feature type="transmembrane region" description="Helical" evidence="8">
    <location>
        <begin position="252"/>
        <end position="270"/>
    </location>
</feature>
<evidence type="ECO:0000256" key="3">
    <source>
        <dbReference type="ARBA" id="ARBA00022475"/>
    </source>
</evidence>
<sequence>MASTAFQDQFRDHPSFGFLDWVLRGIGQVVFQNNPLSGAVILAGIFYNSWIYGTVCLLGTIISTATALFFKADKGMIKDGLFGFNGALIAIALVAYTSPNFTTGAPPNLYLGLYIVLCAAFTAVIVPAFGAILGPHKVPGLTMPFVLATWFFLGALFSFTTIDVSNALKPTSPSDFTGPRPDYTGITWFHGITMGIAEIFFQDNWVTGIVILIGIAINTRIGAAMALMGSTLAVVTAMFYGAHDEAIRDGLFGYNAALTAMALGGMFLVLNWQSFIYTVIGVLVTARVWASLGVFLEPSGMPVLTSAFVFVTWLMLLAMNGLPGLIPVAPADATTPEDNLRRYRERQRK</sequence>
<evidence type="ECO:0000256" key="6">
    <source>
        <dbReference type="ARBA" id="ARBA00023136"/>
    </source>
</evidence>
<feature type="transmembrane region" description="Helical" evidence="8">
    <location>
        <begin position="275"/>
        <end position="295"/>
    </location>
</feature>
<dbReference type="STRING" id="1325564.NSJP_2397"/>
<evidence type="ECO:0000256" key="8">
    <source>
        <dbReference type="SAM" id="Phobius"/>
    </source>
</evidence>
<keyword evidence="4 8" id="KW-0812">Transmembrane</keyword>
<dbReference type="GO" id="GO:0005886">
    <property type="term" value="C:plasma membrane"/>
    <property type="evidence" value="ECO:0007669"/>
    <property type="project" value="UniProtKB-SubCell"/>
</dbReference>
<dbReference type="PANTHER" id="PTHR10464">
    <property type="entry name" value="UREA TRANSPORTER"/>
    <property type="match status" value="1"/>
</dbReference>
<reference evidence="9 10" key="1">
    <citation type="submission" date="2017-03" db="EMBL/GenBank/DDBJ databases">
        <authorList>
            <person name="Afonso C.L."/>
            <person name="Miller P.J."/>
            <person name="Scott M.A."/>
            <person name="Spackman E."/>
            <person name="Goraichik I."/>
            <person name="Dimitrov K.M."/>
            <person name="Suarez D.L."/>
            <person name="Swayne D.E."/>
        </authorList>
    </citation>
    <scope>NUCLEOTIDE SEQUENCE [LARGE SCALE GENOMIC DNA]</scope>
    <source>
        <strain evidence="9">Genome sequencing of Nitrospira japonica strain NJ11</strain>
    </source>
</reference>
<dbReference type="PANTHER" id="PTHR10464:SF4">
    <property type="entry name" value="UREA TRANSPORTER"/>
    <property type="match status" value="1"/>
</dbReference>
<evidence type="ECO:0000256" key="4">
    <source>
        <dbReference type="ARBA" id="ARBA00022692"/>
    </source>
</evidence>